<evidence type="ECO:0000256" key="6">
    <source>
        <dbReference type="ARBA" id="ARBA00023242"/>
    </source>
</evidence>
<dbReference type="EMBL" id="WVTA01000009">
    <property type="protein sequence ID" value="KAK3207400.1"/>
    <property type="molecule type" value="Genomic_DNA"/>
</dbReference>
<evidence type="ECO:0000256" key="7">
    <source>
        <dbReference type="SAM" id="MobiDB-lite"/>
    </source>
</evidence>
<feature type="compositionally biased region" description="Pro residues" evidence="7">
    <location>
        <begin position="36"/>
        <end position="47"/>
    </location>
</feature>
<dbReference type="GO" id="GO:0005634">
    <property type="term" value="C:nucleus"/>
    <property type="evidence" value="ECO:0007669"/>
    <property type="project" value="UniProtKB-SubCell"/>
</dbReference>
<dbReference type="AlphaFoldDB" id="A0AAN6LWB3"/>
<evidence type="ECO:0000256" key="5">
    <source>
        <dbReference type="ARBA" id="ARBA00022833"/>
    </source>
</evidence>
<gene>
    <name evidence="9" type="ORF">GRF29_103g890712</name>
</gene>
<feature type="non-terminal residue" evidence="9">
    <location>
        <position position="1"/>
    </location>
</feature>
<protein>
    <recommendedName>
        <fullName evidence="8">Xylanolytic transcriptional activator regulatory domain-containing protein</fullName>
    </recommendedName>
</protein>
<evidence type="ECO:0000256" key="3">
    <source>
        <dbReference type="ARBA" id="ARBA00022737"/>
    </source>
</evidence>
<proteinExistence type="predicted"/>
<dbReference type="GO" id="GO:0000981">
    <property type="term" value="F:DNA-binding transcription factor activity, RNA polymerase II-specific"/>
    <property type="evidence" value="ECO:0007669"/>
    <property type="project" value="InterPro"/>
</dbReference>
<comment type="subcellular location">
    <subcellularLocation>
        <location evidence="1">Nucleus</location>
    </subcellularLocation>
</comment>
<keyword evidence="6" id="KW-0539">Nucleus</keyword>
<evidence type="ECO:0000256" key="2">
    <source>
        <dbReference type="ARBA" id="ARBA00022723"/>
    </source>
</evidence>
<dbReference type="InterPro" id="IPR051059">
    <property type="entry name" value="VerF-like"/>
</dbReference>
<dbReference type="GO" id="GO:0000785">
    <property type="term" value="C:chromatin"/>
    <property type="evidence" value="ECO:0007669"/>
    <property type="project" value="TreeGrafter"/>
</dbReference>
<keyword evidence="3" id="KW-0677">Repeat</keyword>
<dbReference type="CDD" id="cd12148">
    <property type="entry name" value="fungal_TF_MHR"/>
    <property type="match status" value="1"/>
</dbReference>
<feature type="compositionally biased region" description="Basic and acidic residues" evidence="7">
    <location>
        <begin position="1"/>
        <end position="22"/>
    </location>
</feature>
<feature type="region of interest" description="Disordered" evidence="7">
    <location>
        <begin position="1"/>
        <end position="58"/>
    </location>
</feature>
<keyword evidence="5" id="KW-0862">Zinc</keyword>
<dbReference type="GO" id="GO:0006351">
    <property type="term" value="P:DNA-templated transcription"/>
    <property type="evidence" value="ECO:0007669"/>
    <property type="project" value="InterPro"/>
</dbReference>
<dbReference type="Pfam" id="PF04082">
    <property type="entry name" value="Fungal_trans"/>
    <property type="match status" value="1"/>
</dbReference>
<evidence type="ECO:0000256" key="1">
    <source>
        <dbReference type="ARBA" id="ARBA00004123"/>
    </source>
</evidence>
<keyword evidence="4" id="KW-0863">Zinc-finger</keyword>
<dbReference type="InterPro" id="IPR007219">
    <property type="entry name" value="XnlR_reg_dom"/>
</dbReference>
<dbReference type="Proteomes" id="UP001280581">
    <property type="component" value="Unassembled WGS sequence"/>
</dbReference>
<dbReference type="PANTHER" id="PTHR40626:SF10">
    <property type="entry name" value="C2H2-TYPE DOMAIN-CONTAINING PROTEIN"/>
    <property type="match status" value="1"/>
</dbReference>
<evidence type="ECO:0000313" key="9">
    <source>
        <dbReference type="EMBL" id="KAK3207400.1"/>
    </source>
</evidence>
<accession>A0AAN6LWB3</accession>
<dbReference type="GO" id="GO:0000978">
    <property type="term" value="F:RNA polymerase II cis-regulatory region sequence-specific DNA binding"/>
    <property type="evidence" value="ECO:0007669"/>
    <property type="project" value="InterPro"/>
</dbReference>
<dbReference type="PANTHER" id="PTHR40626">
    <property type="entry name" value="MIP31509P"/>
    <property type="match status" value="1"/>
</dbReference>
<sequence length="811" mass="90940">DLVKRHERTLHAEQYRRAHPDEFGAGPRPADRSESPPTPHPLPPLTPPDEYSLNGEVTYLPPVDVPHAAHLAYGQSAPLSSLSGSSSSDGSAPMVPAGQVMGFNLPPLDMDFNSPSLPEPRAVFPLQIDTDFYQEPPAKRQRIEIDPLIMGTPTYTEMPIAETPISQLGVTSYDAIDPTLEDVPFTHSSLSSGISPGWEDLENTDLSAEYLALFDMETEHTNRAEIHHHTTRPRLRVHSEVCVNLRTLPNLQFSQEAHRRICDDISMRVLNLGLPETLLPSFTELQQFFSGYLEGFHRHFPIIHLHSFDPLRSPSPLIMAMCSIGAQYRLRREKAKNLFVLAGTMSSQALHNGLPIVDGSPEPAPLWVMQTRVLLSLSGMFSGMTSIVLRTVENLGLFSIDFRLRKAVLNRSRRDHLSWDEWVHRESSKRLLFGMYVVSNLISTTFGVMPGFSHTDDLDFEDLDEERFWNATSSEEWQSLREISPPVYRSTVRDILGRLLSADQATKTAPEISILTMLLLTHALNIHTEGIRQAVELSPPSLYDTILEPTANALSACEDILAAARQRKDSSMPWTEAEGPLMFNSEGVIHMAHVRLHLDMSVFNRLMLISDNAEEIDASASAFADATLRRGPHLTNVMRKAYDRHYVLVKLGHSLLRKTAALSWSLEHAVADWVGILLVTKWIHDLETNTVTAPTAEEKEILEGFKLLLAETDCEYNGSSLASAVAHYRSTMLNDVWVWGVTPRMAQVLQHLAYVYEERQRSLQTTPTQLLVFLMAKLEHAVPTVKSTHQRLSLQQAVQVTRLAAPEDDFD</sequence>
<dbReference type="GO" id="GO:0008270">
    <property type="term" value="F:zinc ion binding"/>
    <property type="evidence" value="ECO:0007669"/>
    <property type="project" value="UniProtKB-KW"/>
</dbReference>
<feature type="domain" description="Xylanolytic transcriptional activator regulatory" evidence="8">
    <location>
        <begin position="286"/>
        <end position="501"/>
    </location>
</feature>
<keyword evidence="10" id="KW-1185">Reference proteome</keyword>
<evidence type="ECO:0000313" key="10">
    <source>
        <dbReference type="Proteomes" id="UP001280581"/>
    </source>
</evidence>
<comment type="caution">
    <text evidence="9">The sequence shown here is derived from an EMBL/GenBank/DDBJ whole genome shotgun (WGS) entry which is preliminary data.</text>
</comment>
<organism evidence="9 10">
    <name type="scientific">Pseudopithomyces chartarum</name>
    <dbReference type="NCBI Taxonomy" id="1892770"/>
    <lineage>
        <taxon>Eukaryota</taxon>
        <taxon>Fungi</taxon>
        <taxon>Dikarya</taxon>
        <taxon>Ascomycota</taxon>
        <taxon>Pezizomycotina</taxon>
        <taxon>Dothideomycetes</taxon>
        <taxon>Pleosporomycetidae</taxon>
        <taxon>Pleosporales</taxon>
        <taxon>Massarineae</taxon>
        <taxon>Didymosphaeriaceae</taxon>
        <taxon>Pseudopithomyces</taxon>
    </lineage>
</organism>
<reference evidence="9 10" key="1">
    <citation type="submission" date="2021-02" db="EMBL/GenBank/DDBJ databases">
        <title>Genome assembly of Pseudopithomyces chartarum.</title>
        <authorList>
            <person name="Jauregui R."/>
            <person name="Singh J."/>
            <person name="Voisey C."/>
        </authorList>
    </citation>
    <scope>NUCLEOTIDE SEQUENCE [LARGE SCALE GENOMIC DNA]</scope>
    <source>
        <strain evidence="9 10">AGR01</strain>
    </source>
</reference>
<evidence type="ECO:0000256" key="4">
    <source>
        <dbReference type="ARBA" id="ARBA00022771"/>
    </source>
</evidence>
<name>A0AAN6LWB3_9PLEO</name>
<evidence type="ECO:0000259" key="8">
    <source>
        <dbReference type="Pfam" id="PF04082"/>
    </source>
</evidence>
<keyword evidence="2" id="KW-0479">Metal-binding</keyword>